<dbReference type="HAMAP" id="MF_00203">
    <property type="entry name" value="UvrC"/>
    <property type="match status" value="1"/>
</dbReference>
<dbReference type="PANTHER" id="PTHR30562">
    <property type="entry name" value="UVRC/OXIDOREDUCTASE"/>
    <property type="match status" value="1"/>
</dbReference>
<evidence type="ECO:0000256" key="1">
    <source>
        <dbReference type="ARBA" id="ARBA00022490"/>
    </source>
</evidence>
<dbReference type="SUPFAM" id="SSF47781">
    <property type="entry name" value="RuvA domain 2-like"/>
    <property type="match status" value="1"/>
</dbReference>
<organism evidence="12 13">
    <name type="scientific">Magnetococcus marinus (strain ATCC BAA-1437 / JCM 17883 / MC-1)</name>
    <dbReference type="NCBI Taxonomy" id="156889"/>
    <lineage>
        <taxon>Bacteria</taxon>
        <taxon>Pseudomonadati</taxon>
        <taxon>Pseudomonadota</taxon>
        <taxon>Magnetococcia</taxon>
        <taxon>Magnetococcales</taxon>
        <taxon>Magnetococcaceae</taxon>
        <taxon>Magnetococcus</taxon>
    </lineage>
</organism>
<evidence type="ECO:0000259" key="10">
    <source>
        <dbReference type="PROSITE" id="PS50164"/>
    </source>
</evidence>
<dbReference type="InterPro" id="IPR035901">
    <property type="entry name" value="GIY-YIG_endonuc_sf"/>
</dbReference>
<dbReference type="PROSITE" id="PS50165">
    <property type="entry name" value="UVRC"/>
    <property type="match status" value="1"/>
</dbReference>
<dbReference type="GO" id="GO:0009381">
    <property type="term" value="F:excinuclease ABC activity"/>
    <property type="evidence" value="ECO:0007669"/>
    <property type="project" value="UniProtKB-UniRule"/>
</dbReference>
<dbReference type="KEGG" id="mgm:Mmc1_1879"/>
<evidence type="ECO:0000259" key="11">
    <source>
        <dbReference type="PROSITE" id="PS50165"/>
    </source>
</evidence>
<dbReference type="Gene3D" id="3.30.420.340">
    <property type="entry name" value="UvrC, RNAse H endonuclease domain"/>
    <property type="match status" value="1"/>
</dbReference>
<dbReference type="STRING" id="156889.Mmc1_1879"/>
<evidence type="ECO:0000259" key="9">
    <source>
        <dbReference type="PROSITE" id="PS50151"/>
    </source>
</evidence>
<dbReference type="InterPro" id="IPR000305">
    <property type="entry name" value="GIY-YIG_endonuc"/>
</dbReference>
<evidence type="ECO:0000256" key="6">
    <source>
        <dbReference type="ARBA" id="ARBA00023236"/>
    </source>
</evidence>
<dbReference type="OrthoDB" id="9804933at2"/>
<dbReference type="CDD" id="cd10434">
    <property type="entry name" value="GIY-YIG_UvrC_Cho"/>
    <property type="match status" value="1"/>
</dbReference>
<feature type="domain" description="UVR" evidence="9">
    <location>
        <begin position="213"/>
        <end position="248"/>
    </location>
</feature>
<dbReference type="eggNOG" id="COG0322">
    <property type="taxonomic scope" value="Bacteria"/>
</dbReference>
<dbReference type="Pfam" id="PF01541">
    <property type="entry name" value="GIY-YIG"/>
    <property type="match status" value="1"/>
</dbReference>
<dbReference type="GO" id="GO:0009380">
    <property type="term" value="C:excinuclease repair complex"/>
    <property type="evidence" value="ECO:0007669"/>
    <property type="project" value="InterPro"/>
</dbReference>
<evidence type="ECO:0000256" key="3">
    <source>
        <dbReference type="ARBA" id="ARBA00022769"/>
    </source>
</evidence>
<name>A0L8U4_MAGMM</name>
<dbReference type="InterPro" id="IPR010994">
    <property type="entry name" value="RuvA_2-like"/>
</dbReference>
<dbReference type="GO" id="GO:0005737">
    <property type="term" value="C:cytoplasm"/>
    <property type="evidence" value="ECO:0007669"/>
    <property type="project" value="UniProtKB-SubCell"/>
</dbReference>
<dbReference type="PANTHER" id="PTHR30562:SF1">
    <property type="entry name" value="UVRABC SYSTEM PROTEIN C"/>
    <property type="match status" value="1"/>
</dbReference>
<dbReference type="Pfam" id="PF02151">
    <property type="entry name" value="UVR"/>
    <property type="match status" value="1"/>
</dbReference>
<dbReference type="PROSITE" id="PS50151">
    <property type="entry name" value="UVR"/>
    <property type="match status" value="1"/>
</dbReference>
<accession>A0L8U4</accession>
<keyword evidence="6 7" id="KW-0742">SOS response</keyword>
<dbReference type="SMART" id="SM00465">
    <property type="entry name" value="GIYc"/>
    <property type="match status" value="1"/>
</dbReference>
<dbReference type="Gene3D" id="4.10.860.10">
    <property type="entry name" value="UVR domain"/>
    <property type="match status" value="1"/>
</dbReference>
<dbReference type="Gene3D" id="3.40.1440.10">
    <property type="entry name" value="GIY-YIG endonuclease"/>
    <property type="match status" value="1"/>
</dbReference>
<keyword evidence="4 7" id="KW-0267">Excision nuclease</keyword>
<dbReference type="Pfam" id="PF08459">
    <property type="entry name" value="UvrC_RNaseH_dom"/>
    <property type="match status" value="1"/>
</dbReference>
<dbReference type="FunFam" id="3.30.420.340:FF:000001">
    <property type="entry name" value="UvrABC system protein C"/>
    <property type="match status" value="1"/>
</dbReference>
<dbReference type="AlphaFoldDB" id="A0L8U4"/>
<dbReference type="InterPro" id="IPR001943">
    <property type="entry name" value="UVR_dom"/>
</dbReference>
<dbReference type="InterPro" id="IPR047296">
    <property type="entry name" value="GIY-YIG_UvrC_Cho"/>
</dbReference>
<dbReference type="Pfam" id="PF14520">
    <property type="entry name" value="HHH_5"/>
    <property type="match status" value="1"/>
</dbReference>
<keyword evidence="1 7" id="KW-0963">Cytoplasm</keyword>
<reference evidence="13" key="1">
    <citation type="journal article" date="2009" name="Appl. Environ. Microbiol.">
        <title>Complete genome sequence of the chemolithoautotrophic marine magnetotactic coccus strain MC-1.</title>
        <authorList>
            <person name="Schubbe S."/>
            <person name="Williams T.J."/>
            <person name="Xie G."/>
            <person name="Kiss H.E."/>
            <person name="Brettin T.S."/>
            <person name="Martinez D."/>
            <person name="Ross C.A."/>
            <person name="Schuler D."/>
            <person name="Cox B.L."/>
            <person name="Nealson K.H."/>
            <person name="Bazylinski D.A."/>
        </authorList>
    </citation>
    <scope>NUCLEOTIDE SEQUENCE [LARGE SCALE GENOMIC DNA]</scope>
    <source>
        <strain evidence="13">ATCC BAA-1437 / JCM 17883 / MC-1</strain>
    </source>
</reference>
<dbReference type="SUPFAM" id="SSF82771">
    <property type="entry name" value="GIY-YIG endonuclease"/>
    <property type="match status" value="1"/>
</dbReference>
<keyword evidence="5 7" id="KW-0234">DNA repair</keyword>
<dbReference type="NCBIfam" id="NF001824">
    <property type="entry name" value="PRK00558.1-5"/>
    <property type="match status" value="1"/>
</dbReference>
<keyword evidence="2 7" id="KW-0227">DNA damage</keyword>
<gene>
    <name evidence="7" type="primary">uvrC</name>
    <name evidence="12" type="ordered locus">Mmc1_1879</name>
</gene>
<dbReference type="Pfam" id="PF22920">
    <property type="entry name" value="UvrC_RNaseH"/>
    <property type="match status" value="1"/>
</dbReference>
<dbReference type="RefSeq" id="WP_011713531.1">
    <property type="nucleotide sequence ID" value="NC_008576.1"/>
</dbReference>
<evidence type="ECO:0000256" key="4">
    <source>
        <dbReference type="ARBA" id="ARBA00022881"/>
    </source>
</evidence>
<dbReference type="InterPro" id="IPR050066">
    <property type="entry name" value="UvrABC_protein_C"/>
</dbReference>
<feature type="domain" description="UvrC family homology region profile" evidence="11">
    <location>
        <begin position="264"/>
        <end position="487"/>
    </location>
</feature>
<dbReference type="InterPro" id="IPR004791">
    <property type="entry name" value="UvrC"/>
</dbReference>
<evidence type="ECO:0000256" key="2">
    <source>
        <dbReference type="ARBA" id="ARBA00022763"/>
    </source>
</evidence>
<dbReference type="InterPro" id="IPR036876">
    <property type="entry name" value="UVR_dom_sf"/>
</dbReference>
<reference evidence="12 13" key="2">
    <citation type="journal article" date="2012" name="Int. J. Syst. Evol. Microbiol.">
        <title>Magnetococcus marinus gen. nov., sp. nov., a marine, magnetotactic bacterium that represents a novel lineage (Magnetococcaceae fam. nov.; Magnetococcales ord. nov.) at the base of the Alphaproteobacteria.</title>
        <authorList>
            <person name="Bazylinski D.A."/>
            <person name="Williams T.J."/>
            <person name="Lefevre C.T."/>
            <person name="Berg R.J."/>
            <person name="Zhang C.L."/>
            <person name="Bowser S.S."/>
            <person name="Dean A.J."/>
            <person name="Beveridge T.J."/>
        </authorList>
    </citation>
    <scope>NUCLEOTIDE SEQUENCE [LARGE SCALE GENOMIC DNA]</scope>
    <source>
        <strain evidence="13">ATCC BAA-1437 / JCM 17883 / MC-1</strain>
    </source>
</reference>
<comment type="subcellular location">
    <subcellularLocation>
        <location evidence="7">Cytoplasm</location>
    </subcellularLocation>
</comment>
<keyword evidence="3 7" id="KW-0228">DNA excision</keyword>
<comment type="function">
    <text evidence="7">The UvrABC repair system catalyzes the recognition and processing of DNA lesions. UvrC both incises the 5' and 3' sides of the lesion. The N-terminal half is responsible for the 3' incision and the C-terminal half is responsible for the 5' incision.</text>
</comment>
<dbReference type="GO" id="GO:0006289">
    <property type="term" value="P:nucleotide-excision repair"/>
    <property type="evidence" value="ECO:0007669"/>
    <property type="project" value="UniProtKB-UniRule"/>
</dbReference>
<feature type="coiled-coil region" evidence="8">
    <location>
        <begin position="358"/>
        <end position="392"/>
    </location>
</feature>
<dbReference type="NCBIfam" id="TIGR00194">
    <property type="entry name" value="uvrC"/>
    <property type="match status" value="1"/>
</dbReference>
<dbReference type="InterPro" id="IPR038476">
    <property type="entry name" value="UvrC_RNase_H_dom_sf"/>
</dbReference>
<evidence type="ECO:0000313" key="13">
    <source>
        <dbReference type="Proteomes" id="UP000002586"/>
    </source>
</evidence>
<dbReference type="GO" id="GO:0003677">
    <property type="term" value="F:DNA binding"/>
    <property type="evidence" value="ECO:0007669"/>
    <property type="project" value="UniProtKB-UniRule"/>
</dbReference>
<dbReference type="FunFam" id="3.40.1440.10:FF:000001">
    <property type="entry name" value="UvrABC system protein C"/>
    <property type="match status" value="1"/>
</dbReference>
<dbReference type="PROSITE" id="PS50164">
    <property type="entry name" value="GIY_YIG"/>
    <property type="match status" value="1"/>
</dbReference>
<evidence type="ECO:0000256" key="7">
    <source>
        <dbReference type="HAMAP-Rule" id="MF_00203"/>
    </source>
</evidence>
<comment type="similarity">
    <text evidence="7">Belongs to the UvrC family.</text>
</comment>
<keyword evidence="13" id="KW-1185">Reference proteome</keyword>
<dbReference type="Proteomes" id="UP000002586">
    <property type="component" value="Chromosome"/>
</dbReference>
<sequence>MNDPCESHEARLQRLKRDVKQLPLKPGVYRFYDDAGQLLYVGKAKALRKRVSSYFNHLAGHSPKTVVMVKQIMRLEFTTTANENDALVLEANLIKAHQPRYNVLLKDNKSYPYLHLTTDHAYPRLALYRGDRKARGRFFGPYPSAHAVRETLNWLQKIFPVRQCEDSQFNHRSRPCLQYQIHRCGGPCCDRIDVTSYGAMVSQVTLFLEGKDKQLVNTLKEAMWQAAQARDFEGAARLRDRIAGIEHVQERRRLNLSGEIDLDVMSVAVGLKKAVVQVFFIRAGINLGNRAFFLERGEEDDPSEILQAFVSQFYLDKPPPPEILLEHLPQQQEMLEEALSARLGKAVKLRQPQRGERRRLLEMAVENAQQALKQYQSSRDHVRTQLEALQELFNLAEPPQRIEIYDNSHIQDQHAVGAMVVFGADGFEKNQYRKFNLEASSAPDDTARMIEVLTRRFKRLKEGEGRWPDLVLLDGGIAQLNAAMKVVEELQIDGVAFSAIAKGPQRHAGREQLFLPDRPNPLILPHDAPLLHFLQVVRDESHRFVIGYHRTRRAKGQTSSRLDGIAGVGAQRKKALIKQFGSVKGVRQATLAEIAALPGFSTELAATILATLDEHHA</sequence>
<keyword evidence="8" id="KW-0175">Coiled coil</keyword>
<comment type="subunit">
    <text evidence="7">Interacts with UvrB in an incision complex.</text>
</comment>
<evidence type="ECO:0000256" key="8">
    <source>
        <dbReference type="SAM" id="Coils"/>
    </source>
</evidence>
<dbReference type="SUPFAM" id="SSF46600">
    <property type="entry name" value="C-terminal UvrC-binding domain of UvrB"/>
    <property type="match status" value="1"/>
</dbReference>
<evidence type="ECO:0000313" key="12">
    <source>
        <dbReference type="EMBL" id="ABK44387.1"/>
    </source>
</evidence>
<dbReference type="GO" id="GO:0009432">
    <property type="term" value="P:SOS response"/>
    <property type="evidence" value="ECO:0007669"/>
    <property type="project" value="UniProtKB-UniRule"/>
</dbReference>
<dbReference type="Gene3D" id="1.10.150.20">
    <property type="entry name" value="5' to 3' exonuclease, C-terminal subdomain"/>
    <property type="match status" value="1"/>
</dbReference>
<dbReference type="HOGENOM" id="CLU_014841_3_0_5"/>
<proteinExistence type="inferred from homology"/>
<dbReference type="EMBL" id="CP000471">
    <property type="protein sequence ID" value="ABK44387.1"/>
    <property type="molecule type" value="Genomic_DNA"/>
</dbReference>
<feature type="domain" description="GIY-YIG" evidence="10">
    <location>
        <begin position="24"/>
        <end position="103"/>
    </location>
</feature>
<evidence type="ECO:0000256" key="5">
    <source>
        <dbReference type="ARBA" id="ARBA00023204"/>
    </source>
</evidence>
<dbReference type="InterPro" id="IPR001162">
    <property type="entry name" value="UvrC_RNase_H_dom"/>
</dbReference>
<protein>
    <recommendedName>
        <fullName evidence="7">UvrABC system protein C</fullName>
        <shortName evidence="7">Protein UvrC</shortName>
    </recommendedName>
    <alternativeName>
        <fullName evidence="7">Excinuclease ABC subunit C</fullName>
    </alternativeName>
</protein>